<dbReference type="InterPro" id="IPR054145">
    <property type="entry name" value="MGS_GT"/>
</dbReference>
<evidence type="ECO:0008006" key="5">
    <source>
        <dbReference type="Google" id="ProtNLM"/>
    </source>
</evidence>
<dbReference type="Proteomes" id="UP001157974">
    <property type="component" value="Unassembled WGS sequence"/>
</dbReference>
<dbReference type="SUPFAM" id="SSF53448">
    <property type="entry name" value="Nucleotide-diphospho-sugar transferases"/>
    <property type="match status" value="1"/>
</dbReference>
<name>A0AAV8UR82_9RHOD</name>
<dbReference type="AlphaFoldDB" id="A0AAV8UR82"/>
<reference evidence="3 4" key="1">
    <citation type="journal article" date="2023" name="Nat. Commun.">
        <title>Origin of minicircular mitochondrial genomes in red algae.</title>
        <authorList>
            <person name="Lee Y."/>
            <person name="Cho C.H."/>
            <person name="Lee Y.M."/>
            <person name="Park S.I."/>
            <person name="Yang J.H."/>
            <person name="West J.A."/>
            <person name="Bhattacharya D."/>
            <person name="Yoon H.S."/>
        </authorList>
    </citation>
    <scope>NUCLEOTIDE SEQUENCE [LARGE SCALE GENOMIC DNA]</scope>
    <source>
        <strain evidence="3 4">CCMP1338</strain>
        <tissue evidence="3">Whole cell</tissue>
    </source>
</reference>
<organism evidence="3 4">
    <name type="scientific">Rhodosorus marinus</name>
    <dbReference type="NCBI Taxonomy" id="101924"/>
    <lineage>
        <taxon>Eukaryota</taxon>
        <taxon>Rhodophyta</taxon>
        <taxon>Stylonematophyceae</taxon>
        <taxon>Stylonematales</taxon>
        <taxon>Stylonemataceae</taxon>
        <taxon>Rhodosorus</taxon>
    </lineage>
</organism>
<dbReference type="Pfam" id="PF21967">
    <property type="entry name" value="MGS_C"/>
    <property type="match status" value="1"/>
</dbReference>
<gene>
    <name evidence="3" type="ORF">NDN08_001585</name>
</gene>
<proteinExistence type="predicted"/>
<sequence length="436" mass="49269">MASLVCFPFKKERIDVVLKNVRIAAKHSRVSVVLLVAAGKNETYEGIAKEIPAIEQANGKKIILKVQERVGSLRPGKGDGMNSALKIFHDYRPKLQRLHFYDADIESFSPLWISKAEDSADLEYDLVRHYFPRSSTDAQITWQVTRVGFSLLWPHKNIAHIQQPLGGELLMSRRAVKVFLDSPEVMERSDWGIDTMYTFAAVKSGLSINEIYVPQGKLHALYGGLRDLKTMLIECFDAVQTIKKEIIDTNSVHHVQAGEAVPVEVREKIGYDIEKSLELLRENWTTEQETLLKLFPDRIASGLMSARNFPKWGFMDEAAWVNAYRVLLDNFDKDNEDWCELLFKLWVSRVIHYTMRHVLRGYDAALSELNAMVRNVQLSSGKKVIQKRKELVKSSPLIGEPPSPTTSYLSATSEEQIGAGLGLGETPPFHSSIPSV</sequence>
<accession>A0AAV8UR82</accession>
<dbReference type="InterPro" id="IPR029044">
    <property type="entry name" value="Nucleotide-diphossugar_trans"/>
</dbReference>
<dbReference type="Pfam" id="PF21969">
    <property type="entry name" value="MGS_GT"/>
    <property type="match status" value="1"/>
</dbReference>
<evidence type="ECO:0000259" key="1">
    <source>
        <dbReference type="Pfam" id="PF21967"/>
    </source>
</evidence>
<dbReference type="InterPro" id="IPR054143">
    <property type="entry name" value="MGS_C"/>
</dbReference>
<feature type="domain" description="Mannosylglycerate synthase GT" evidence="2">
    <location>
        <begin position="3"/>
        <end position="240"/>
    </location>
</feature>
<dbReference type="Gene3D" id="3.90.550.10">
    <property type="entry name" value="Spore Coat Polysaccharide Biosynthesis Protein SpsA, Chain A"/>
    <property type="match status" value="2"/>
</dbReference>
<evidence type="ECO:0000313" key="4">
    <source>
        <dbReference type="Proteomes" id="UP001157974"/>
    </source>
</evidence>
<evidence type="ECO:0000313" key="3">
    <source>
        <dbReference type="EMBL" id="KAJ8905074.1"/>
    </source>
</evidence>
<evidence type="ECO:0000259" key="2">
    <source>
        <dbReference type="Pfam" id="PF21969"/>
    </source>
</evidence>
<dbReference type="EMBL" id="JAMWBK010000005">
    <property type="protein sequence ID" value="KAJ8905074.1"/>
    <property type="molecule type" value="Genomic_DNA"/>
</dbReference>
<keyword evidence="4" id="KW-1185">Reference proteome</keyword>
<feature type="domain" description="Mannosylglycerate synthase C-terminal" evidence="1">
    <location>
        <begin position="265"/>
        <end position="373"/>
    </location>
</feature>
<protein>
    <recommendedName>
        <fullName evidence="5">Mannosylglycerate synthase</fullName>
    </recommendedName>
</protein>
<comment type="caution">
    <text evidence="3">The sequence shown here is derived from an EMBL/GenBank/DDBJ whole genome shotgun (WGS) entry which is preliminary data.</text>
</comment>